<evidence type="ECO:0000259" key="6">
    <source>
        <dbReference type="Pfam" id="PF01628"/>
    </source>
</evidence>
<dbReference type="InterPro" id="IPR036390">
    <property type="entry name" value="WH_DNA-bd_sf"/>
</dbReference>
<dbReference type="Gene3D" id="1.10.10.10">
    <property type="entry name" value="Winged helix-like DNA-binding domain superfamily/Winged helix DNA-binding domain"/>
    <property type="match status" value="1"/>
</dbReference>
<dbReference type="PANTHER" id="PTHR34824">
    <property type="entry name" value="HEAT-INDUCIBLE TRANSCRIPTION REPRESSOR HRCA"/>
    <property type="match status" value="1"/>
</dbReference>
<dbReference type="InterPro" id="IPR029016">
    <property type="entry name" value="GAF-like_dom_sf"/>
</dbReference>
<evidence type="ECO:0000256" key="3">
    <source>
        <dbReference type="ARBA" id="ARBA00023016"/>
    </source>
</evidence>
<evidence type="ECO:0000259" key="7">
    <source>
        <dbReference type="Pfam" id="PF08220"/>
    </source>
</evidence>
<dbReference type="RefSeq" id="WP_379789077.1">
    <property type="nucleotide sequence ID" value="NZ_JBHSHL010000051.1"/>
</dbReference>
<keyword evidence="3 5" id="KW-0346">Stress response</keyword>
<dbReference type="InterPro" id="IPR002571">
    <property type="entry name" value="HrcA"/>
</dbReference>
<proteinExistence type="inferred from homology"/>
<evidence type="ECO:0000313" key="9">
    <source>
        <dbReference type="Proteomes" id="UP001595916"/>
    </source>
</evidence>
<comment type="function">
    <text evidence="5">Negative regulator of class I heat shock genes (grpE-dnaK-dnaJ and groELS operons). Prevents heat-shock induction of these operons.</text>
</comment>
<protein>
    <recommendedName>
        <fullName evidence="5">Heat-inducible transcription repressor HrcA</fullName>
    </recommendedName>
</protein>
<dbReference type="Proteomes" id="UP001595916">
    <property type="component" value="Unassembled WGS sequence"/>
</dbReference>
<organism evidence="8 9">
    <name type="scientific">Filifactor villosus</name>
    <dbReference type="NCBI Taxonomy" id="29374"/>
    <lineage>
        <taxon>Bacteria</taxon>
        <taxon>Bacillati</taxon>
        <taxon>Bacillota</taxon>
        <taxon>Clostridia</taxon>
        <taxon>Peptostreptococcales</taxon>
        <taxon>Filifactoraceae</taxon>
        <taxon>Filifactor</taxon>
    </lineage>
</organism>
<comment type="similarity">
    <text evidence="5">Belongs to the HrcA family.</text>
</comment>
<dbReference type="HAMAP" id="MF_00081">
    <property type="entry name" value="HrcA"/>
    <property type="match status" value="1"/>
</dbReference>
<dbReference type="Pfam" id="PF01628">
    <property type="entry name" value="HrcA"/>
    <property type="match status" value="1"/>
</dbReference>
<evidence type="ECO:0000313" key="8">
    <source>
        <dbReference type="EMBL" id="MFC4805510.1"/>
    </source>
</evidence>
<dbReference type="Gene3D" id="3.30.450.40">
    <property type="match status" value="1"/>
</dbReference>
<dbReference type="InterPro" id="IPR023120">
    <property type="entry name" value="WHTH_transcript_rep_HrcA_IDD"/>
</dbReference>
<dbReference type="InterPro" id="IPR001034">
    <property type="entry name" value="DeoR_HTH"/>
</dbReference>
<dbReference type="Pfam" id="PF08220">
    <property type="entry name" value="HTH_DeoR"/>
    <property type="match status" value="1"/>
</dbReference>
<dbReference type="InterPro" id="IPR021153">
    <property type="entry name" value="HrcA_C"/>
</dbReference>
<reference evidence="9" key="1">
    <citation type="journal article" date="2019" name="Int. J. Syst. Evol. Microbiol.">
        <title>The Global Catalogue of Microorganisms (GCM) 10K type strain sequencing project: providing services to taxonomists for standard genome sequencing and annotation.</title>
        <authorList>
            <consortium name="The Broad Institute Genomics Platform"/>
            <consortium name="The Broad Institute Genome Sequencing Center for Infectious Disease"/>
            <person name="Wu L."/>
            <person name="Ma J."/>
        </authorList>
    </citation>
    <scope>NUCLEOTIDE SEQUENCE [LARGE SCALE GENOMIC DNA]</scope>
    <source>
        <strain evidence="9">CCUG 46385</strain>
    </source>
</reference>
<evidence type="ECO:0000256" key="2">
    <source>
        <dbReference type="ARBA" id="ARBA00023015"/>
    </source>
</evidence>
<dbReference type="InterPro" id="IPR036388">
    <property type="entry name" value="WH-like_DNA-bd_sf"/>
</dbReference>
<keyword evidence="1 5" id="KW-0678">Repressor</keyword>
<sequence length="346" mass="39464">MRNDLTERKLRILEFIIREYIQTAEPVGSRTVSKNKSLNVSAATIRNDMSDLEELGLLLQPHTSAGRIPSEKAYEIYVESMMNQGELREADREFIRAQLSQNIDKIGNLLQRSLDLISSLTDYISVGVLQEVCKKRLIKNISLVPIDNRRVVVVTVLDSGEVLSENLLLPQNLDNNTLHLISQTINETMSGRCYEEVGEDLLRYIKAKISEYSTSLEGIFDFLEQQLLQEQPFHLLFNGMTNIFNHPEFYDIDKAKSFLTMIDEETPIRNLMNEKGIRKGDINIIIGDESMGSIMKDCSIITADYIKDGLTIGKVGIIGPKRMDYQRAYNIMSYLQSEINRLLNDS</sequence>
<feature type="domain" description="HTH deoR-type" evidence="7">
    <location>
        <begin position="37"/>
        <end position="66"/>
    </location>
</feature>
<dbReference type="PANTHER" id="PTHR34824:SF1">
    <property type="entry name" value="HEAT-INDUCIBLE TRANSCRIPTION REPRESSOR HRCA"/>
    <property type="match status" value="1"/>
</dbReference>
<keyword evidence="4 5" id="KW-0804">Transcription</keyword>
<keyword evidence="2 5" id="KW-0805">Transcription regulation</keyword>
<dbReference type="Gene3D" id="3.30.390.60">
    <property type="entry name" value="Heat-inducible transcription repressor hrca homolog, domain 3"/>
    <property type="match status" value="1"/>
</dbReference>
<name>A0ABV9QME3_9FIRM</name>
<evidence type="ECO:0000256" key="5">
    <source>
        <dbReference type="HAMAP-Rule" id="MF_00081"/>
    </source>
</evidence>
<dbReference type="SUPFAM" id="SSF55781">
    <property type="entry name" value="GAF domain-like"/>
    <property type="match status" value="1"/>
</dbReference>
<comment type="caution">
    <text evidence="8">The sequence shown here is derived from an EMBL/GenBank/DDBJ whole genome shotgun (WGS) entry which is preliminary data.</text>
</comment>
<feature type="domain" description="Heat-inducible transcription repressor HrcA C-terminal" evidence="6">
    <location>
        <begin position="108"/>
        <end position="327"/>
    </location>
</feature>
<accession>A0ABV9QME3</accession>
<evidence type="ECO:0000256" key="4">
    <source>
        <dbReference type="ARBA" id="ARBA00023163"/>
    </source>
</evidence>
<dbReference type="PIRSF" id="PIRSF005485">
    <property type="entry name" value="HrcA"/>
    <property type="match status" value="1"/>
</dbReference>
<keyword evidence="9" id="KW-1185">Reference proteome</keyword>
<dbReference type="NCBIfam" id="TIGR00331">
    <property type="entry name" value="hrcA"/>
    <property type="match status" value="1"/>
</dbReference>
<evidence type="ECO:0000256" key="1">
    <source>
        <dbReference type="ARBA" id="ARBA00022491"/>
    </source>
</evidence>
<dbReference type="EMBL" id="JBHSHL010000051">
    <property type="protein sequence ID" value="MFC4805510.1"/>
    <property type="molecule type" value="Genomic_DNA"/>
</dbReference>
<gene>
    <name evidence="5 8" type="primary">hrcA</name>
    <name evidence="8" type="ORF">ACFO4R_10550</name>
</gene>
<dbReference type="SUPFAM" id="SSF46785">
    <property type="entry name" value="Winged helix' DNA-binding domain"/>
    <property type="match status" value="1"/>
</dbReference>